<name>A0A7J8L6W1_9ROSI</name>
<evidence type="ECO:0000313" key="1">
    <source>
        <dbReference type="EMBL" id="MBA0548079.1"/>
    </source>
</evidence>
<dbReference type="PANTHER" id="PTHR31972">
    <property type="entry name" value="EXPRESSED PROTEIN"/>
    <property type="match status" value="1"/>
</dbReference>
<protein>
    <recommendedName>
        <fullName evidence="3">DUF868 domain-containing protein</fullName>
    </recommendedName>
</protein>
<comment type="caution">
    <text evidence="1">The sequence shown here is derived from an EMBL/GenBank/DDBJ whole genome shotgun (WGS) entry which is preliminary data.</text>
</comment>
<sequence>MQEPVGIPACYPTTITRSGQSVFMSVFRTKIADQCHLITITWCKNLLLNGLSVSISGPEGETTQQYTCKVEFKPWYFGRKQGSKHFIIDGNKAVNVFWDLKAAKFNGETEPSSEYYVAVVYNEEVILLVGDLKKDAYRKTGCRPALIDPILVSRKEHVFGKRKFCTRIKFDEKSKFHEISIEYKNKDEPEMEIRIDEHLVLHVKHLQWKFRGNESLHVDKASVEVYWDVHDWLFCPGLKHALFIFKPIPPLLTQKGSCGSLERVNPGSIIVIVTKRGISIFMLYMGQHGVVRKHIGSIRVWERCREFTAVMETSG</sequence>
<keyword evidence="2" id="KW-1185">Reference proteome</keyword>
<evidence type="ECO:0008006" key="3">
    <source>
        <dbReference type="Google" id="ProtNLM"/>
    </source>
</evidence>
<accession>A0A7J8L6W1</accession>
<reference evidence="1 2" key="1">
    <citation type="journal article" date="2019" name="Genome Biol. Evol.">
        <title>Insights into the evolution of the New World diploid cottons (Gossypium, subgenus Houzingenia) based on genome sequencing.</title>
        <authorList>
            <person name="Grover C.E."/>
            <person name="Arick M.A. 2nd"/>
            <person name="Thrash A."/>
            <person name="Conover J.L."/>
            <person name="Sanders W.S."/>
            <person name="Peterson D.G."/>
            <person name="Frelichowski J.E."/>
            <person name="Scheffler J.A."/>
            <person name="Scheffler B.E."/>
            <person name="Wendel J.F."/>
        </authorList>
    </citation>
    <scope>NUCLEOTIDE SEQUENCE [LARGE SCALE GENOMIC DNA]</scope>
    <source>
        <strain evidence="1">157</strain>
        <tissue evidence="1">Leaf</tissue>
    </source>
</reference>
<proteinExistence type="predicted"/>
<dbReference type="PANTHER" id="PTHR31972:SF12">
    <property type="entry name" value="OS01G0909400 PROTEIN"/>
    <property type="match status" value="1"/>
</dbReference>
<dbReference type="EMBL" id="JABEZX010000001">
    <property type="protein sequence ID" value="MBA0548079.1"/>
    <property type="molecule type" value="Genomic_DNA"/>
</dbReference>
<dbReference type="InterPro" id="IPR008586">
    <property type="entry name" value="DUF868_pln"/>
</dbReference>
<dbReference type="Proteomes" id="UP000593572">
    <property type="component" value="Unassembled WGS sequence"/>
</dbReference>
<dbReference type="AlphaFoldDB" id="A0A7J8L6W1"/>
<organism evidence="1 2">
    <name type="scientific">Gossypium lobatum</name>
    <dbReference type="NCBI Taxonomy" id="34289"/>
    <lineage>
        <taxon>Eukaryota</taxon>
        <taxon>Viridiplantae</taxon>
        <taxon>Streptophyta</taxon>
        <taxon>Embryophyta</taxon>
        <taxon>Tracheophyta</taxon>
        <taxon>Spermatophyta</taxon>
        <taxon>Magnoliopsida</taxon>
        <taxon>eudicotyledons</taxon>
        <taxon>Gunneridae</taxon>
        <taxon>Pentapetalae</taxon>
        <taxon>rosids</taxon>
        <taxon>malvids</taxon>
        <taxon>Malvales</taxon>
        <taxon>Malvaceae</taxon>
        <taxon>Malvoideae</taxon>
        <taxon>Gossypium</taxon>
    </lineage>
</organism>
<gene>
    <name evidence="1" type="ORF">Golob_019198</name>
</gene>
<evidence type="ECO:0000313" key="2">
    <source>
        <dbReference type="Proteomes" id="UP000593572"/>
    </source>
</evidence>
<dbReference type="Pfam" id="PF05910">
    <property type="entry name" value="DUF868"/>
    <property type="match status" value="1"/>
</dbReference>